<dbReference type="PANTHER" id="PTHR24559">
    <property type="entry name" value="TRANSPOSON TY3-I GAG-POL POLYPROTEIN"/>
    <property type="match status" value="1"/>
</dbReference>
<dbReference type="AlphaFoldDB" id="A0A438G9C2"/>
<gene>
    <name evidence="1" type="ORF">CK203_065668</name>
</gene>
<accession>A0A438G9C2</accession>
<organism evidence="1 2">
    <name type="scientific">Vitis vinifera</name>
    <name type="common">Grape</name>
    <dbReference type="NCBI Taxonomy" id="29760"/>
    <lineage>
        <taxon>Eukaryota</taxon>
        <taxon>Viridiplantae</taxon>
        <taxon>Streptophyta</taxon>
        <taxon>Embryophyta</taxon>
        <taxon>Tracheophyta</taxon>
        <taxon>Spermatophyta</taxon>
        <taxon>Magnoliopsida</taxon>
        <taxon>eudicotyledons</taxon>
        <taxon>Gunneridae</taxon>
        <taxon>Pentapetalae</taxon>
        <taxon>rosids</taxon>
        <taxon>Vitales</taxon>
        <taxon>Vitaceae</taxon>
        <taxon>Viteae</taxon>
        <taxon>Vitis</taxon>
    </lineage>
</organism>
<dbReference type="Gene3D" id="3.30.70.270">
    <property type="match status" value="1"/>
</dbReference>
<dbReference type="InterPro" id="IPR043502">
    <property type="entry name" value="DNA/RNA_pol_sf"/>
</dbReference>
<name>A0A438G9C2_VITVI</name>
<dbReference type="InterPro" id="IPR043128">
    <property type="entry name" value="Rev_trsase/Diguanyl_cyclase"/>
</dbReference>
<dbReference type="Gene3D" id="3.10.10.10">
    <property type="entry name" value="HIV Type 1 Reverse Transcriptase, subunit A, domain 1"/>
    <property type="match status" value="1"/>
</dbReference>
<proteinExistence type="predicted"/>
<sequence>MLSRIDQIVDTTSGYGMLSFLNDFFGYHKIPMHSLDTEKTTFITPQGLYCYKVMGIEVNPAQVKVVLETPVPTSKKKHRLTGHLATLGQFIAYFTDKLCLFFITLQGANIFGWTDECKHTFEAIKCYLAELPILSSPKANEELYMYLAVSDCAISVMLFWHIQSSEQTHLLLEQSYVGCGNVLFPSRVNNLSVAICHQKASPVLSSSSNNCLDQPIAMDHIAQARLI</sequence>
<protein>
    <recommendedName>
        <fullName evidence="3">Transposon Ty3-I Gag-Pol polyprotein</fullName>
    </recommendedName>
</protein>
<evidence type="ECO:0000313" key="2">
    <source>
        <dbReference type="Proteomes" id="UP000288805"/>
    </source>
</evidence>
<dbReference type="PANTHER" id="PTHR24559:SF444">
    <property type="entry name" value="REVERSE TRANSCRIPTASE DOMAIN-CONTAINING PROTEIN"/>
    <property type="match status" value="1"/>
</dbReference>
<reference evidence="1 2" key="1">
    <citation type="journal article" date="2018" name="PLoS Genet.">
        <title>Population sequencing reveals clonal diversity and ancestral inbreeding in the grapevine cultivar Chardonnay.</title>
        <authorList>
            <person name="Roach M.J."/>
            <person name="Johnson D.L."/>
            <person name="Bohlmann J."/>
            <person name="van Vuuren H.J."/>
            <person name="Jones S.J."/>
            <person name="Pretorius I.S."/>
            <person name="Schmidt S.A."/>
            <person name="Borneman A.R."/>
        </authorList>
    </citation>
    <scope>NUCLEOTIDE SEQUENCE [LARGE SCALE GENOMIC DNA]</scope>
    <source>
        <strain evidence="2">cv. Chardonnay</strain>
        <tissue evidence="1">Leaf</tissue>
    </source>
</reference>
<dbReference type="InterPro" id="IPR053134">
    <property type="entry name" value="RNA-dir_DNA_polymerase"/>
</dbReference>
<dbReference type="SUPFAM" id="SSF56672">
    <property type="entry name" value="DNA/RNA polymerases"/>
    <property type="match status" value="1"/>
</dbReference>
<comment type="caution">
    <text evidence="1">The sequence shown here is derived from an EMBL/GenBank/DDBJ whole genome shotgun (WGS) entry which is preliminary data.</text>
</comment>
<evidence type="ECO:0000313" key="1">
    <source>
        <dbReference type="EMBL" id="RVW68761.1"/>
    </source>
</evidence>
<evidence type="ECO:0008006" key="3">
    <source>
        <dbReference type="Google" id="ProtNLM"/>
    </source>
</evidence>
<dbReference type="EMBL" id="QGNW01000520">
    <property type="protein sequence ID" value="RVW68761.1"/>
    <property type="molecule type" value="Genomic_DNA"/>
</dbReference>
<dbReference type="Proteomes" id="UP000288805">
    <property type="component" value="Unassembled WGS sequence"/>
</dbReference>